<dbReference type="InterPro" id="IPR000719">
    <property type="entry name" value="Prot_kinase_dom"/>
</dbReference>
<proteinExistence type="predicted"/>
<sequence length="370" mass="40782">MSDSGDISDMDDIDVYQIHAGDGDGAGILFDFNGQRIYLSVLPSSSSRLDRRDQCNSELLEDRIIHLLGRVTITEDMEEYEAILDEVLELILEAGRATLREAASRNASACEPNEQDLHSLLYPLTITLGLKTISGKASIDPIPASETYTDLEPTRDRGMEQDFDIDTSLPQYSPKDVIVLETFVRGSGSTVSQVLAEGREMICRAQKDGLLDPTLENELVALQKIRDACQSGQSRSPMHVPQLLGYVRHDGTGNIIGMLRDWVSGRSLSKIDLAATAAERRQKWALQIRQTVEQLHGIDVVWGDGKASNVIVDDEDQTWLIDFGGGWTEGWVDEGLAGTVDGDEQAVQKILDFLGVDKGRRVSMPTMTCL</sequence>
<dbReference type="Proteomes" id="UP000319257">
    <property type="component" value="Unassembled WGS sequence"/>
</dbReference>
<dbReference type="EMBL" id="SKBQ01000048">
    <property type="protein sequence ID" value="TPX11580.1"/>
    <property type="molecule type" value="Genomic_DNA"/>
</dbReference>
<dbReference type="InParanoid" id="A0A507B4Q8"/>
<dbReference type="SUPFAM" id="SSF56112">
    <property type="entry name" value="Protein kinase-like (PK-like)"/>
    <property type="match status" value="1"/>
</dbReference>
<dbReference type="RefSeq" id="XP_030993291.1">
    <property type="nucleotide sequence ID" value="XM_031142574.1"/>
</dbReference>
<dbReference type="GO" id="GO:0005524">
    <property type="term" value="F:ATP binding"/>
    <property type="evidence" value="ECO:0007669"/>
    <property type="project" value="InterPro"/>
</dbReference>
<reference evidence="2 3" key="1">
    <citation type="submission" date="2019-06" db="EMBL/GenBank/DDBJ databases">
        <title>Draft genome sequence of the filamentous fungus Phialemoniopsis curvata isolated from diesel fuel.</title>
        <authorList>
            <person name="Varaljay V.A."/>
            <person name="Lyon W.J."/>
            <person name="Crouch A.L."/>
            <person name="Drake C.E."/>
            <person name="Hollomon J.M."/>
            <person name="Nadeau L.J."/>
            <person name="Nunn H.S."/>
            <person name="Stevenson B.S."/>
            <person name="Bojanowski C.L."/>
            <person name="Crookes-Goodson W.J."/>
        </authorList>
    </citation>
    <scope>NUCLEOTIDE SEQUENCE [LARGE SCALE GENOMIC DNA]</scope>
    <source>
        <strain evidence="2 3">D216</strain>
    </source>
</reference>
<dbReference type="GeneID" id="41975238"/>
<dbReference type="InterPro" id="IPR011009">
    <property type="entry name" value="Kinase-like_dom_sf"/>
</dbReference>
<evidence type="ECO:0000313" key="2">
    <source>
        <dbReference type="EMBL" id="TPX11580.1"/>
    </source>
</evidence>
<evidence type="ECO:0000313" key="3">
    <source>
        <dbReference type="Proteomes" id="UP000319257"/>
    </source>
</evidence>
<dbReference type="Gene3D" id="1.10.510.10">
    <property type="entry name" value="Transferase(Phosphotransferase) domain 1"/>
    <property type="match status" value="1"/>
</dbReference>
<dbReference type="OrthoDB" id="4062651at2759"/>
<dbReference type="PROSITE" id="PS50011">
    <property type="entry name" value="PROTEIN_KINASE_DOM"/>
    <property type="match status" value="1"/>
</dbReference>
<keyword evidence="3" id="KW-1185">Reference proteome</keyword>
<feature type="domain" description="Protein kinase" evidence="1">
    <location>
        <begin position="177"/>
        <end position="370"/>
    </location>
</feature>
<comment type="caution">
    <text evidence="2">The sequence shown here is derived from an EMBL/GenBank/DDBJ whole genome shotgun (WGS) entry which is preliminary data.</text>
</comment>
<name>A0A507B4Q8_9PEZI</name>
<protein>
    <recommendedName>
        <fullName evidence="1">Protein kinase domain-containing protein</fullName>
    </recommendedName>
</protein>
<dbReference type="AlphaFoldDB" id="A0A507B4Q8"/>
<organism evidence="2 3">
    <name type="scientific">Thyridium curvatum</name>
    <dbReference type="NCBI Taxonomy" id="1093900"/>
    <lineage>
        <taxon>Eukaryota</taxon>
        <taxon>Fungi</taxon>
        <taxon>Dikarya</taxon>
        <taxon>Ascomycota</taxon>
        <taxon>Pezizomycotina</taxon>
        <taxon>Sordariomycetes</taxon>
        <taxon>Sordariomycetidae</taxon>
        <taxon>Thyridiales</taxon>
        <taxon>Thyridiaceae</taxon>
        <taxon>Thyridium</taxon>
    </lineage>
</organism>
<dbReference type="GO" id="GO:0004672">
    <property type="term" value="F:protein kinase activity"/>
    <property type="evidence" value="ECO:0007669"/>
    <property type="project" value="InterPro"/>
</dbReference>
<evidence type="ECO:0000259" key="1">
    <source>
        <dbReference type="PROSITE" id="PS50011"/>
    </source>
</evidence>
<gene>
    <name evidence="2" type="ORF">E0L32_007791</name>
</gene>
<accession>A0A507B4Q8</accession>